<evidence type="ECO:0000313" key="1">
    <source>
        <dbReference type="EMBL" id="KAK6920444.1"/>
    </source>
</evidence>
<name>A0AAN8YZ24_9MAGN</name>
<evidence type="ECO:0000313" key="2">
    <source>
        <dbReference type="Proteomes" id="UP001370490"/>
    </source>
</evidence>
<sequence length="62" mass="7049">MPKYWGWEMERVATGGRRLERGMLSLGRFAPFLSSKERERGILLVSEVTASYDMDAIPLSLS</sequence>
<dbReference type="AlphaFoldDB" id="A0AAN8YZ24"/>
<reference evidence="1 2" key="1">
    <citation type="submission" date="2023-12" db="EMBL/GenBank/DDBJ databases">
        <title>A high-quality genome assembly for Dillenia turbinata (Dilleniales).</title>
        <authorList>
            <person name="Chanderbali A."/>
        </authorList>
    </citation>
    <scope>NUCLEOTIDE SEQUENCE [LARGE SCALE GENOMIC DNA]</scope>
    <source>
        <strain evidence="1">LSX21</strain>
        <tissue evidence="1">Leaf</tissue>
    </source>
</reference>
<protein>
    <submittedName>
        <fullName evidence="1">Uncharacterized protein</fullName>
    </submittedName>
</protein>
<comment type="caution">
    <text evidence="1">The sequence shown here is derived from an EMBL/GenBank/DDBJ whole genome shotgun (WGS) entry which is preliminary data.</text>
</comment>
<organism evidence="1 2">
    <name type="scientific">Dillenia turbinata</name>
    <dbReference type="NCBI Taxonomy" id="194707"/>
    <lineage>
        <taxon>Eukaryota</taxon>
        <taxon>Viridiplantae</taxon>
        <taxon>Streptophyta</taxon>
        <taxon>Embryophyta</taxon>
        <taxon>Tracheophyta</taxon>
        <taxon>Spermatophyta</taxon>
        <taxon>Magnoliopsida</taxon>
        <taxon>eudicotyledons</taxon>
        <taxon>Gunneridae</taxon>
        <taxon>Pentapetalae</taxon>
        <taxon>Dilleniales</taxon>
        <taxon>Dilleniaceae</taxon>
        <taxon>Dillenia</taxon>
    </lineage>
</organism>
<dbReference type="Proteomes" id="UP001370490">
    <property type="component" value="Unassembled WGS sequence"/>
</dbReference>
<accession>A0AAN8YZ24</accession>
<gene>
    <name evidence="1" type="ORF">RJ641_014122</name>
</gene>
<dbReference type="EMBL" id="JBAMMX010000020">
    <property type="protein sequence ID" value="KAK6920444.1"/>
    <property type="molecule type" value="Genomic_DNA"/>
</dbReference>
<keyword evidence="2" id="KW-1185">Reference proteome</keyword>
<proteinExistence type="predicted"/>